<comment type="subcellular location">
    <subcellularLocation>
        <location evidence="1">Secreted</location>
    </subcellularLocation>
</comment>
<keyword evidence="6" id="KW-1185">Reference proteome</keyword>
<dbReference type="AlphaFoldDB" id="T1GT84"/>
<evidence type="ECO:0000256" key="3">
    <source>
        <dbReference type="SAM" id="SignalP"/>
    </source>
</evidence>
<dbReference type="PANTHER" id="PTHR39957:SF1">
    <property type="entry name" value="AT09846P1-RELATED"/>
    <property type="match status" value="1"/>
</dbReference>
<dbReference type="InterPro" id="IPR053308">
    <property type="entry name" value="Vago-like"/>
</dbReference>
<reference evidence="5" key="2">
    <citation type="submission" date="2015-06" db="UniProtKB">
        <authorList>
            <consortium name="EnsemblMetazoa"/>
        </authorList>
    </citation>
    <scope>IDENTIFICATION</scope>
</reference>
<feature type="signal peptide" evidence="3">
    <location>
        <begin position="1"/>
        <end position="27"/>
    </location>
</feature>
<dbReference type="Proteomes" id="UP000015102">
    <property type="component" value="Unassembled WGS sequence"/>
</dbReference>
<proteinExistence type="predicted"/>
<dbReference type="Pfam" id="PF15430">
    <property type="entry name" value="SVWC"/>
    <property type="match status" value="1"/>
</dbReference>
<keyword evidence="3" id="KW-0732">Signal</keyword>
<feature type="domain" description="Single" evidence="4">
    <location>
        <begin position="44"/>
        <end position="110"/>
    </location>
</feature>
<dbReference type="EnsemblMetazoa" id="MESCA006907-RA">
    <property type="protein sequence ID" value="MESCA006907-PA"/>
    <property type="gene ID" value="MESCA006907"/>
</dbReference>
<feature type="chain" id="PRO_5004588488" description="Single domain-containing protein" evidence="3">
    <location>
        <begin position="28"/>
        <end position="126"/>
    </location>
</feature>
<dbReference type="GO" id="GO:0005576">
    <property type="term" value="C:extracellular region"/>
    <property type="evidence" value="ECO:0007669"/>
    <property type="project" value="UniProtKB-SubCell"/>
</dbReference>
<organism evidence="5 6">
    <name type="scientific">Megaselia scalaris</name>
    <name type="common">Humpbacked fly</name>
    <name type="synonym">Phora scalaris</name>
    <dbReference type="NCBI Taxonomy" id="36166"/>
    <lineage>
        <taxon>Eukaryota</taxon>
        <taxon>Metazoa</taxon>
        <taxon>Ecdysozoa</taxon>
        <taxon>Arthropoda</taxon>
        <taxon>Hexapoda</taxon>
        <taxon>Insecta</taxon>
        <taxon>Pterygota</taxon>
        <taxon>Neoptera</taxon>
        <taxon>Endopterygota</taxon>
        <taxon>Diptera</taxon>
        <taxon>Brachycera</taxon>
        <taxon>Muscomorpha</taxon>
        <taxon>Platypezoidea</taxon>
        <taxon>Phoridae</taxon>
        <taxon>Megaseliini</taxon>
        <taxon>Megaselia</taxon>
    </lineage>
</organism>
<dbReference type="InterPro" id="IPR029277">
    <property type="entry name" value="SVWC_dom"/>
</dbReference>
<dbReference type="HOGENOM" id="CLU_158197_0_0_1"/>
<sequence length="126" mass="14046">MCSKSNSFVAVLAFIVIMLTIKNEVHGAVFSQRAYIHPGHPGKCFNPLTYKAMLPDKEYKVKGVCAVMTCDIENLEIAIETCPVIDMPGCVEIPSDLSWSFPKCCPRYRCEDFKTGEPVIFDATSF</sequence>
<dbReference type="EMBL" id="CAQQ02394553">
    <property type="status" value="NOT_ANNOTATED_CDS"/>
    <property type="molecule type" value="Genomic_DNA"/>
</dbReference>
<evidence type="ECO:0000256" key="1">
    <source>
        <dbReference type="ARBA" id="ARBA00004613"/>
    </source>
</evidence>
<evidence type="ECO:0000313" key="5">
    <source>
        <dbReference type="EnsemblMetazoa" id="MESCA006907-PA"/>
    </source>
</evidence>
<evidence type="ECO:0000259" key="4">
    <source>
        <dbReference type="SMART" id="SM01318"/>
    </source>
</evidence>
<evidence type="ECO:0000313" key="6">
    <source>
        <dbReference type="Proteomes" id="UP000015102"/>
    </source>
</evidence>
<reference evidence="6" key="1">
    <citation type="submission" date="2013-02" db="EMBL/GenBank/DDBJ databases">
        <authorList>
            <person name="Hughes D."/>
        </authorList>
    </citation>
    <scope>NUCLEOTIDE SEQUENCE</scope>
    <source>
        <strain>Durham</strain>
        <strain evidence="6">NC isolate 2 -- Noor lab</strain>
    </source>
</reference>
<evidence type="ECO:0000256" key="2">
    <source>
        <dbReference type="ARBA" id="ARBA00022525"/>
    </source>
</evidence>
<accession>T1GT84</accession>
<dbReference type="SMART" id="SM01318">
    <property type="entry name" value="SVWC"/>
    <property type="match status" value="1"/>
</dbReference>
<dbReference type="OMA" id="MPGCEEL"/>
<protein>
    <recommendedName>
        <fullName evidence="4">Single domain-containing protein</fullName>
    </recommendedName>
</protein>
<keyword evidence="2" id="KW-0964">Secreted</keyword>
<name>T1GT84_MEGSC</name>
<dbReference type="PANTHER" id="PTHR39957">
    <property type="entry name" value="AT09846P1-RELATED"/>
    <property type="match status" value="1"/>
</dbReference>